<name>A0ABX2I9T2_BLAHA</name>
<dbReference type="NCBIfam" id="TIGR02678">
    <property type="entry name" value="TIGR02678 family protein"/>
    <property type="match status" value="1"/>
</dbReference>
<dbReference type="RefSeq" id="WP_173748883.1">
    <property type="nucleotide sequence ID" value="NZ_JAAITA010000006.1"/>
</dbReference>
<sequence>MKVLEVLLNRRWILKSRERELYYQVKEALASGEEKKFLREKLGYQVLINPYMIKVEKLPAVPENWMGISDFRDPIEYVFFCLVLMFLEDKEAEEQFVLSELTEYVQSQYEKEQIDWTIYRYRRHMIKVMKYCVACGILDVNDGSEEGFAKDDTSEVLYENTGVSRYFMKNFTQDIMGYTAPKDFEKEEWIDLNEDRGIVRRQRVYRRLLMPMGMYKDTDTEEDFAYVRNYRNMIQGELSELFECELQVHSSSAFLILGENCRLGRTFPEENTLSDIVLLLYQLLQEEIREGKIEVSLDEQIRLPKENFQRLIEKCKERFGAGFNKTYREMTFAEFYREVYDYMENLMMIEQAYGDVCIKPVAGKIVGRYPEDFRKEGGNDE</sequence>
<dbReference type="Proteomes" id="UP000822142">
    <property type="component" value="Unassembled WGS sequence"/>
</dbReference>
<reference evidence="1 2" key="1">
    <citation type="journal article" date="2020" name="Cell Host Microbe">
        <title>Functional and Genomic Variation between Human-Derived Isolates of Lachnospiraceae Reveals Inter- and Intra-Species Diversity.</title>
        <authorList>
            <person name="Sorbara M.T."/>
            <person name="Littmann E.R."/>
            <person name="Fontana E."/>
            <person name="Moody T.U."/>
            <person name="Kohout C.E."/>
            <person name="Gjonbalaj M."/>
            <person name="Eaton V."/>
            <person name="Seok R."/>
            <person name="Leiner I.M."/>
            <person name="Pamer E.G."/>
        </authorList>
    </citation>
    <scope>NUCLEOTIDE SEQUENCE [LARGE SCALE GENOMIC DNA]</scope>
    <source>
        <strain evidence="1 2">MSK.15.26</strain>
    </source>
</reference>
<keyword evidence="2" id="KW-1185">Reference proteome</keyword>
<accession>A0ABX2I9T2</accession>
<gene>
    <name evidence="1" type="ORF">G5A70_06640</name>
</gene>
<comment type="caution">
    <text evidence="1">The sequence shown here is derived from an EMBL/GenBank/DDBJ whole genome shotgun (WGS) entry which is preliminary data.</text>
</comment>
<dbReference type="EMBL" id="JAAITA010000006">
    <property type="protein sequence ID" value="NSJ85853.1"/>
    <property type="molecule type" value="Genomic_DNA"/>
</dbReference>
<evidence type="ECO:0000313" key="1">
    <source>
        <dbReference type="EMBL" id="NSJ85853.1"/>
    </source>
</evidence>
<proteinExistence type="predicted"/>
<evidence type="ECO:0000313" key="2">
    <source>
        <dbReference type="Proteomes" id="UP000822142"/>
    </source>
</evidence>
<dbReference type="Pfam" id="PF09661">
    <property type="entry name" value="DUF2398"/>
    <property type="match status" value="1"/>
</dbReference>
<dbReference type="InterPro" id="IPR013494">
    <property type="entry name" value="CHP02678"/>
</dbReference>
<organism evidence="1 2">
    <name type="scientific">Blautia hansenii</name>
    <name type="common">Ruminococcus hansenii</name>
    <dbReference type="NCBI Taxonomy" id="1322"/>
    <lineage>
        <taxon>Bacteria</taxon>
        <taxon>Bacillati</taxon>
        <taxon>Bacillota</taxon>
        <taxon>Clostridia</taxon>
        <taxon>Lachnospirales</taxon>
        <taxon>Lachnospiraceae</taxon>
        <taxon>Blautia</taxon>
    </lineage>
</organism>
<protein>
    <submittedName>
        <fullName evidence="1">TIGR02678 family protein</fullName>
    </submittedName>
</protein>